<accession>A0A813L5T1</accession>
<organism evidence="1 2">
    <name type="scientific">Polarella glacialis</name>
    <name type="common">Dinoflagellate</name>
    <dbReference type="NCBI Taxonomy" id="89957"/>
    <lineage>
        <taxon>Eukaryota</taxon>
        <taxon>Sar</taxon>
        <taxon>Alveolata</taxon>
        <taxon>Dinophyceae</taxon>
        <taxon>Suessiales</taxon>
        <taxon>Suessiaceae</taxon>
        <taxon>Polarella</taxon>
    </lineage>
</organism>
<protein>
    <submittedName>
        <fullName evidence="1">Uncharacterized protein</fullName>
    </submittedName>
</protein>
<comment type="caution">
    <text evidence="1">The sequence shown here is derived from an EMBL/GenBank/DDBJ whole genome shotgun (WGS) entry which is preliminary data.</text>
</comment>
<name>A0A813L5T1_POLGL</name>
<dbReference type="EMBL" id="CAJNNW010032876">
    <property type="protein sequence ID" value="CAE8715869.1"/>
    <property type="molecule type" value="Genomic_DNA"/>
</dbReference>
<dbReference type="AlphaFoldDB" id="A0A813L5T1"/>
<dbReference type="Proteomes" id="UP000626109">
    <property type="component" value="Unassembled WGS sequence"/>
</dbReference>
<reference evidence="1" key="1">
    <citation type="submission" date="2021-02" db="EMBL/GenBank/DDBJ databases">
        <authorList>
            <person name="Dougan E. K."/>
            <person name="Rhodes N."/>
            <person name="Thang M."/>
            <person name="Chan C."/>
        </authorList>
    </citation>
    <scope>NUCLEOTIDE SEQUENCE</scope>
</reference>
<feature type="non-terminal residue" evidence="1">
    <location>
        <position position="165"/>
    </location>
</feature>
<evidence type="ECO:0000313" key="1">
    <source>
        <dbReference type="EMBL" id="CAE8715869.1"/>
    </source>
</evidence>
<evidence type="ECO:0000313" key="2">
    <source>
        <dbReference type="Proteomes" id="UP000626109"/>
    </source>
</evidence>
<proteinExistence type="predicted"/>
<sequence>ALVCRARLTPGECDAVLTSLGRRPGGRDWNPERLESTCEGHEATFVKRQLLDPASLDPAAWGRLARLGQAGELPVSPSYPNAPPALHLLLDATLTTKTSTTQTTQTRTTQTRTTTTLTTITLTTTTLTGLEGELLEAQQGLTADAMHQLSHLVPASHEEDLGLVK</sequence>
<gene>
    <name evidence="1" type="ORF">PGLA2088_LOCUS38816</name>
</gene>
<feature type="non-terminal residue" evidence="1">
    <location>
        <position position="1"/>
    </location>
</feature>